<feature type="domain" description="Beta-lactamase-related" evidence="1">
    <location>
        <begin position="49"/>
        <end position="296"/>
    </location>
</feature>
<dbReference type="PANTHER" id="PTHR43283:SF7">
    <property type="entry name" value="BETA-LACTAMASE-RELATED DOMAIN-CONTAINING PROTEIN"/>
    <property type="match status" value="1"/>
</dbReference>
<dbReference type="OrthoDB" id="9773047at2"/>
<dbReference type="Gene3D" id="3.40.710.10">
    <property type="entry name" value="DD-peptidase/beta-lactamase superfamily"/>
    <property type="match status" value="1"/>
</dbReference>
<proteinExistence type="predicted"/>
<dbReference type="RefSeq" id="WP_060535940.1">
    <property type="nucleotide sequence ID" value="NZ_CP013023.1"/>
</dbReference>
<dbReference type="PANTHER" id="PTHR43283">
    <property type="entry name" value="BETA-LACTAMASE-RELATED"/>
    <property type="match status" value="1"/>
</dbReference>
<accession>A0A172ZKR3</accession>
<dbReference type="InterPro" id="IPR001466">
    <property type="entry name" value="Beta-lactam-related"/>
</dbReference>
<evidence type="ECO:0000259" key="1">
    <source>
        <dbReference type="Pfam" id="PF00144"/>
    </source>
</evidence>
<name>A0A172ZKR3_9BACL</name>
<sequence>MIIESMHQSQISDEKVKSFVHYLKKEKVESCLISVGTDIVLHYFRNNKSKDKLHKINSCTKSITSCLIGMAVEQGLISDIHTPIVHYFPSLQQDQDIRKQSITIEHLLSMSAGFDWPELEEWNGWPAMIHSPNWVDYILERPLNAEPGERMNYNSGCSHLLLAILQQVSGMSAKDFAIKVLFSSLKIKDFIWHADPQGINIGGFGIHMSIQDMHKFGSFYLNNGRCGKRQLLSEEWISTSTQPKYLTYDGIGYYGHHWWVAGSSVEQPFYFAMGMGGQYIYVDHSRNIVVSLTSDTYSDTFKPLRAITELLR</sequence>
<dbReference type="Pfam" id="PF00144">
    <property type="entry name" value="Beta-lactamase"/>
    <property type="match status" value="1"/>
</dbReference>
<evidence type="ECO:0000313" key="3">
    <source>
        <dbReference type="Proteomes" id="UP000078148"/>
    </source>
</evidence>
<dbReference type="EMBL" id="CP013023">
    <property type="protein sequence ID" value="ANF97847.1"/>
    <property type="molecule type" value="Genomic_DNA"/>
</dbReference>
<dbReference type="SUPFAM" id="SSF56601">
    <property type="entry name" value="beta-lactamase/transpeptidase-like"/>
    <property type="match status" value="1"/>
</dbReference>
<keyword evidence="3" id="KW-1185">Reference proteome</keyword>
<dbReference type="InterPro" id="IPR012338">
    <property type="entry name" value="Beta-lactam/transpept-like"/>
</dbReference>
<dbReference type="InterPro" id="IPR050789">
    <property type="entry name" value="Diverse_Enzym_Activities"/>
</dbReference>
<reference evidence="2 3" key="2">
    <citation type="journal article" date="2016" name="Int. J. Syst. Evol. Microbiol.">
        <title>Paenibacillus bovis sp. nov., isolated from raw yak (Bos grunniens) milk.</title>
        <authorList>
            <person name="Gao C."/>
            <person name="Han J."/>
            <person name="Liu Z."/>
            <person name="Xu X."/>
            <person name="Hang F."/>
            <person name="Wu Z."/>
        </authorList>
    </citation>
    <scope>NUCLEOTIDE SEQUENCE [LARGE SCALE GENOMIC DNA]</scope>
    <source>
        <strain evidence="2 3">BD3526</strain>
    </source>
</reference>
<evidence type="ECO:0000313" key="2">
    <source>
        <dbReference type="EMBL" id="ANF97847.1"/>
    </source>
</evidence>
<reference evidence="3" key="1">
    <citation type="submission" date="2015-10" db="EMBL/GenBank/DDBJ databases">
        <title>Genome of Paenibacillus bovis sp. nov.</title>
        <authorList>
            <person name="Wu Z."/>
            <person name="Gao C."/>
            <person name="Liu Z."/>
            <person name="Zheng H."/>
        </authorList>
    </citation>
    <scope>NUCLEOTIDE SEQUENCE [LARGE SCALE GENOMIC DNA]</scope>
    <source>
        <strain evidence="3">BD3526</strain>
    </source>
</reference>
<dbReference type="STRING" id="1616788.AR543_18725"/>
<protein>
    <submittedName>
        <fullName evidence="2">Penicillin-binding protein</fullName>
    </submittedName>
</protein>
<dbReference type="KEGG" id="pbv:AR543_18725"/>
<dbReference type="Proteomes" id="UP000078148">
    <property type="component" value="Chromosome"/>
</dbReference>
<organism evidence="2 3">
    <name type="scientific">Paenibacillus bovis</name>
    <dbReference type="NCBI Taxonomy" id="1616788"/>
    <lineage>
        <taxon>Bacteria</taxon>
        <taxon>Bacillati</taxon>
        <taxon>Bacillota</taxon>
        <taxon>Bacilli</taxon>
        <taxon>Bacillales</taxon>
        <taxon>Paenibacillaceae</taxon>
        <taxon>Paenibacillus</taxon>
    </lineage>
</organism>
<dbReference type="AlphaFoldDB" id="A0A172ZKR3"/>
<gene>
    <name evidence="2" type="ORF">AR543_18725</name>
</gene>